<comment type="caution">
    <text evidence="2">The sequence shown here is derived from an EMBL/GenBank/DDBJ whole genome shotgun (WGS) entry which is preliminary data.</text>
</comment>
<feature type="region of interest" description="Disordered" evidence="1">
    <location>
        <begin position="85"/>
        <end position="118"/>
    </location>
</feature>
<accession>A0A817UHL8</accession>
<evidence type="ECO:0000313" key="3">
    <source>
        <dbReference type="Proteomes" id="UP000663865"/>
    </source>
</evidence>
<gene>
    <name evidence="2" type="ORF">KIK155_LOCUS1669</name>
</gene>
<organism evidence="2 3">
    <name type="scientific">Rotaria socialis</name>
    <dbReference type="NCBI Taxonomy" id="392032"/>
    <lineage>
        <taxon>Eukaryota</taxon>
        <taxon>Metazoa</taxon>
        <taxon>Spiralia</taxon>
        <taxon>Gnathifera</taxon>
        <taxon>Rotifera</taxon>
        <taxon>Eurotatoria</taxon>
        <taxon>Bdelloidea</taxon>
        <taxon>Philodinida</taxon>
        <taxon>Philodinidae</taxon>
        <taxon>Rotaria</taxon>
    </lineage>
</organism>
<feature type="compositionally biased region" description="Polar residues" evidence="1">
    <location>
        <begin position="89"/>
        <end position="111"/>
    </location>
</feature>
<proteinExistence type="predicted"/>
<sequence>MKKRILAETTPITKIYDEKIVKTKLSKVAAILPAVIEYQMASHFQQRTVRAGCGSNPNNAGEILSVRNDHNRGDLSELVALVGHGASGRGSSRQTAHGVGQANSVAASKMSSRLGIGH</sequence>
<evidence type="ECO:0000256" key="1">
    <source>
        <dbReference type="SAM" id="MobiDB-lite"/>
    </source>
</evidence>
<protein>
    <submittedName>
        <fullName evidence="2">Uncharacterized protein</fullName>
    </submittedName>
</protein>
<reference evidence="2" key="1">
    <citation type="submission" date="2021-02" db="EMBL/GenBank/DDBJ databases">
        <authorList>
            <person name="Nowell W R."/>
        </authorList>
    </citation>
    <scope>NUCLEOTIDE SEQUENCE</scope>
</reference>
<dbReference type="AlphaFoldDB" id="A0A817UHL8"/>
<evidence type="ECO:0000313" key="2">
    <source>
        <dbReference type="EMBL" id="CAF3331435.1"/>
    </source>
</evidence>
<dbReference type="EMBL" id="CAJNYV010000043">
    <property type="protein sequence ID" value="CAF3331435.1"/>
    <property type="molecule type" value="Genomic_DNA"/>
</dbReference>
<dbReference type="Proteomes" id="UP000663865">
    <property type="component" value="Unassembled WGS sequence"/>
</dbReference>
<name>A0A817UHL8_9BILA</name>